<sequence length="52" mass="6033">MTDKSNLQMTRRNKPMTKLNFIMTKSLPWPLTQVFTASQSQTAPKLIPPIWD</sequence>
<evidence type="ECO:0000313" key="1">
    <source>
        <dbReference type="EMBL" id="KAF6154442.1"/>
    </source>
</evidence>
<name>A0A7J7MI06_9MAGN</name>
<keyword evidence="2" id="KW-1185">Reference proteome</keyword>
<dbReference type="Proteomes" id="UP000541444">
    <property type="component" value="Unassembled WGS sequence"/>
</dbReference>
<dbReference type="EMBL" id="JACGCM010001497">
    <property type="protein sequence ID" value="KAF6154442.1"/>
    <property type="molecule type" value="Genomic_DNA"/>
</dbReference>
<evidence type="ECO:0000313" key="2">
    <source>
        <dbReference type="Proteomes" id="UP000541444"/>
    </source>
</evidence>
<proteinExistence type="predicted"/>
<organism evidence="1 2">
    <name type="scientific">Kingdonia uniflora</name>
    <dbReference type="NCBI Taxonomy" id="39325"/>
    <lineage>
        <taxon>Eukaryota</taxon>
        <taxon>Viridiplantae</taxon>
        <taxon>Streptophyta</taxon>
        <taxon>Embryophyta</taxon>
        <taxon>Tracheophyta</taxon>
        <taxon>Spermatophyta</taxon>
        <taxon>Magnoliopsida</taxon>
        <taxon>Ranunculales</taxon>
        <taxon>Circaeasteraceae</taxon>
        <taxon>Kingdonia</taxon>
    </lineage>
</organism>
<protein>
    <submittedName>
        <fullName evidence="1">Uncharacterized protein</fullName>
    </submittedName>
</protein>
<dbReference type="AlphaFoldDB" id="A0A7J7MI06"/>
<comment type="caution">
    <text evidence="1">The sequence shown here is derived from an EMBL/GenBank/DDBJ whole genome shotgun (WGS) entry which is preliminary data.</text>
</comment>
<reference evidence="1 2" key="1">
    <citation type="journal article" date="2020" name="IScience">
        <title>Genome Sequencing of the Endangered Kingdonia uniflora (Circaeasteraceae, Ranunculales) Reveals Potential Mechanisms of Evolutionary Specialization.</title>
        <authorList>
            <person name="Sun Y."/>
            <person name="Deng T."/>
            <person name="Zhang A."/>
            <person name="Moore M.J."/>
            <person name="Landis J.B."/>
            <person name="Lin N."/>
            <person name="Zhang H."/>
            <person name="Zhang X."/>
            <person name="Huang J."/>
            <person name="Zhang X."/>
            <person name="Sun H."/>
            <person name="Wang H."/>
        </authorList>
    </citation>
    <scope>NUCLEOTIDE SEQUENCE [LARGE SCALE GENOMIC DNA]</scope>
    <source>
        <strain evidence="1">TB1705</strain>
        <tissue evidence="1">Leaf</tissue>
    </source>
</reference>
<gene>
    <name evidence="1" type="ORF">GIB67_028334</name>
</gene>
<accession>A0A7J7MI06</accession>